<dbReference type="AlphaFoldDB" id="A0A1H7SH86"/>
<proteinExistence type="predicted"/>
<keyword evidence="2" id="KW-1185">Reference proteome</keyword>
<accession>A0A1H7SH86</accession>
<name>A0A1H7SH86_9BURK</name>
<gene>
    <name evidence="1" type="ORF">SAMN05192542_11230</name>
</gene>
<organism evidence="1 2">
    <name type="scientific">Paraburkholderia caballeronis</name>
    <dbReference type="NCBI Taxonomy" id="416943"/>
    <lineage>
        <taxon>Bacteria</taxon>
        <taxon>Pseudomonadati</taxon>
        <taxon>Pseudomonadota</taxon>
        <taxon>Betaproteobacteria</taxon>
        <taxon>Burkholderiales</taxon>
        <taxon>Burkholderiaceae</taxon>
        <taxon>Paraburkholderia</taxon>
    </lineage>
</organism>
<dbReference type="Proteomes" id="UP000199120">
    <property type="component" value="Unassembled WGS sequence"/>
</dbReference>
<reference evidence="2" key="1">
    <citation type="submission" date="2016-10" db="EMBL/GenBank/DDBJ databases">
        <authorList>
            <person name="Varghese N."/>
            <person name="Submissions S."/>
        </authorList>
    </citation>
    <scope>NUCLEOTIDE SEQUENCE [LARGE SCALE GENOMIC DNA]</scope>
    <source>
        <strain evidence="2">LMG 26416</strain>
    </source>
</reference>
<protein>
    <submittedName>
        <fullName evidence="1">Uncharacterized protein</fullName>
    </submittedName>
</protein>
<evidence type="ECO:0000313" key="1">
    <source>
        <dbReference type="EMBL" id="SEL71853.1"/>
    </source>
</evidence>
<dbReference type="EMBL" id="FOAJ01000012">
    <property type="protein sequence ID" value="SEL71853.1"/>
    <property type="molecule type" value="Genomic_DNA"/>
</dbReference>
<sequence>MMQLELSYVVTSSALGSATSSLPRWQCQSASRTAPRSWGPGDSQPYSLLTRTRLNVASYGA</sequence>
<evidence type="ECO:0000313" key="2">
    <source>
        <dbReference type="Proteomes" id="UP000199120"/>
    </source>
</evidence>